<dbReference type="InterPro" id="IPR009297">
    <property type="entry name" value="DUF952"/>
</dbReference>
<dbReference type="PANTHER" id="PTHR34129">
    <property type="entry name" value="BLR1139 PROTEIN"/>
    <property type="match status" value="1"/>
</dbReference>
<evidence type="ECO:0008006" key="3">
    <source>
        <dbReference type="Google" id="ProtNLM"/>
    </source>
</evidence>
<dbReference type="SUPFAM" id="SSF56399">
    <property type="entry name" value="ADP-ribosylation"/>
    <property type="match status" value="1"/>
</dbReference>
<dbReference type="PANTHER" id="PTHR34129:SF1">
    <property type="entry name" value="DUF952 DOMAIN-CONTAINING PROTEIN"/>
    <property type="match status" value="1"/>
</dbReference>
<evidence type="ECO:0000313" key="1">
    <source>
        <dbReference type="EMBL" id="KAK7061608.1"/>
    </source>
</evidence>
<accession>A0AAW0EBF8</accession>
<sequence length="133" mass="14861">MSNQITYVFKLVPSSSPVPEVLPERLPLSELDTTSGFIHLSSATQIPGTLKHFFTNDNEVYVLRIKYTTVEKDVKWETPNAEVCGERGEEGFFPHLYNGGRLGSGEIESVAVWHQTGGSWDSALQKAEAWLVY</sequence>
<dbReference type="Proteomes" id="UP001362999">
    <property type="component" value="Unassembled WGS sequence"/>
</dbReference>
<organism evidence="1 2">
    <name type="scientific">Favolaschia claudopus</name>
    <dbReference type="NCBI Taxonomy" id="2862362"/>
    <lineage>
        <taxon>Eukaryota</taxon>
        <taxon>Fungi</taxon>
        <taxon>Dikarya</taxon>
        <taxon>Basidiomycota</taxon>
        <taxon>Agaricomycotina</taxon>
        <taxon>Agaricomycetes</taxon>
        <taxon>Agaricomycetidae</taxon>
        <taxon>Agaricales</taxon>
        <taxon>Marasmiineae</taxon>
        <taxon>Mycenaceae</taxon>
        <taxon>Favolaschia</taxon>
    </lineage>
</organism>
<dbReference type="Pfam" id="PF06108">
    <property type="entry name" value="DUF952"/>
    <property type="match status" value="1"/>
</dbReference>
<evidence type="ECO:0000313" key="2">
    <source>
        <dbReference type="Proteomes" id="UP001362999"/>
    </source>
</evidence>
<dbReference type="EMBL" id="JAWWNJ010000002">
    <property type="protein sequence ID" value="KAK7061608.1"/>
    <property type="molecule type" value="Genomic_DNA"/>
</dbReference>
<dbReference type="AlphaFoldDB" id="A0AAW0EBF8"/>
<comment type="caution">
    <text evidence="1">The sequence shown here is derived from an EMBL/GenBank/DDBJ whole genome shotgun (WGS) entry which is preliminary data.</text>
</comment>
<gene>
    <name evidence="1" type="ORF">R3P38DRAFT_2830471</name>
</gene>
<reference evidence="1 2" key="1">
    <citation type="journal article" date="2024" name="J Genomics">
        <title>Draft genome sequencing and assembly of Favolaschia claudopus CIRM-BRFM 2984 isolated from oak limbs.</title>
        <authorList>
            <person name="Navarro D."/>
            <person name="Drula E."/>
            <person name="Chaduli D."/>
            <person name="Cazenave R."/>
            <person name="Ahrendt S."/>
            <person name="Wang J."/>
            <person name="Lipzen A."/>
            <person name="Daum C."/>
            <person name="Barry K."/>
            <person name="Grigoriev I.V."/>
            <person name="Favel A."/>
            <person name="Rosso M.N."/>
            <person name="Martin F."/>
        </authorList>
    </citation>
    <scope>NUCLEOTIDE SEQUENCE [LARGE SCALE GENOMIC DNA]</scope>
    <source>
        <strain evidence="1 2">CIRM-BRFM 2984</strain>
    </source>
</reference>
<name>A0AAW0EBF8_9AGAR</name>
<protein>
    <recommendedName>
        <fullName evidence="3">DUF952 domain-containing protein</fullName>
    </recommendedName>
</protein>
<keyword evidence="2" id="KW-1185">Reference proteome</keyword>
<dbReference type="Gene3D" id="3.20.170.20">
    <property type="entry name" value="Protein of unknown function DUF952"/>
    <property type="match status" value="1"/>
</dbReference>
<proteinExistence type="predicted"/>